<dbReference type="EMBL" id="JBHTCE010000001">
    <property type="protein sequence ID" value="MFC7389749.1"/>
    <property type="molecule type" value="Genomic_DNA"/>
</dbReference>
<reference evidence="4" key="1">
    <citation type="journal article" date="2019" name="Int. J. Syst. Evol. Microbiol.">
        <title>The Global Catalogue of Microorganisms (GCM) 10K type strain sequencing project: providing services to taxonomists for standard genome sequencing and annotation.</title>
        <authorList>
            <consortium name="The Broad Institute Genomics Platform"/>
            <consortium name="The Broad Institute Genome Sequencing Center for Infectious Disease"/>
            <person name="Wu L."/>
            <person name="Ma J."/>
        </authorList>
    </citation>
    <scope>NUCLEOTIDE SEQUENCE [LARGE SCALE GENOMIC DNA]</scope>
    <source>
        <strain evidence="4">CCUG 55590</strain>
    </source>
</reference>
<evidence type="ECO:0000313" key="4">
    <source>
        <dbReference type="Proteomes" id="UP001596439"/>
    </source>
</evidence>
<keyword evidence="1" id="KW-0472">Membrane</keyword>
<keyword evidence="1" id="KW-0812">Transmembrane</keyword>
<protein>
    <submittedName>
        <fullName evidence="3">Uncharacterized protein</fullName>
    </submittedName>
</protein>
<evidence type="ECO:0000256" key="1">
    <source>
        <dbReference type="SAM" id="Phobius"/>
    </source>
</evidence>
<gene>
    <name evidence="3" type="ORF">ACFQO8_06295</name>
</gene>
<keyword evidence="2" id="KW-0732">Signal</keyword>
<evidence type="ECO:0000313" key="3">
    <source>
        <dbReference type="EMBL" id="MFC7389749.1"/>
    </source>
</evidence>
<dbReference type="RefSeq" id="WP_214787948.1">
    <property type="nucleotide sequence ID" value="NZ_JANIEL010000064.1"/>
</dbReference>
<feature type="signal peptide" evidence="2">
    <location>
        <begin position="1"/>
        <end position="24"/>
    </location>
</feature>
<sequence length="252" mass="28229">MKNKLVILCLSIFAVFNTQFSVFADAPTAKSAEQFAKLHFKEIVLEHIRSEDSMYYNLSKSEEISFGKLYKVHTLSKEFISSKKQLTGNLGIEDGNLYISAVYQDGNPVNVISTFKNNNGEFMFATFGFGAELAKALDEKSTNGGKIIYEEPADSWYIFENGRVSGFSKPTDNMLGGESLTLKEFREYVYDKYGNLTGITEKGEQTKVGTSFQKAYEKKAPEIVLQSGLIISLISIIIGLVYFKRKKSKISV</sequence>
<keyword evidence="1" id="KW-1133">Transmembrane helix</keyword>
<name>A0ABW2PJU3_9BACL</name>
<feature type="chain" id="PRO_5045614793" evidence="2">
    <location>
        <begin position="25"/>
        <end position="252"/>
    </location>
</feature>
<dbReference type="Proteomes" id="UP001596439">
    <property type="component" value="Unassembled WGS sequence"/>
</dbReference>
<proteinExistence type="predicted"/>
<feature type="transmembrane region" description="Helical" evidence="1">
    <location>
        <begin position="223"/>
        <end position="243"/>
    </location>
</feature>
<evidence type="ECO:0000256" key="2">
    <source>
        <dbReference type="SAM" id="SignalP"/>
    </source>
</evidence>
<keyword evidence="4" id="KW-1185">Reference proteome</keyword>
<accession>A0ABW2PJU3</accession>
<organism evidence="3 4">
    <name type="scientific">Exiguobacterium aestuarii</name>
    <dbReference type="NCBI Taxonomy" id="273527"/>
    <lineage>
        <taxon>Bacteria</taxon>
        <taxon>Bacillati</taxon>
        <taxon>Bacillota</taxon>
        <taxon>Bacilli</taxon>
        <taxon>Bacillales</taxon>
        <taxon>Bacillales Family XII. Incertae Sedis</taxon>
        <taxon>Exiguobacterium</taxon>
    </lineage>
</organism>
<comment type="caution">
    <text evidence="3">The sequence shown here is derived from an EMBL/GenBank/DDBJ whole genome shotgun (WGS) entry which is preliminary data.</text>
</comment>